<dbReference type="EMBL" id="JACXVP010000008">
    <property type="protein sequence ID" value="KAG5589306.1"/>
    <property type="molecule type" value="Genomic_DNA"/>
</dbReference>
<protein>
    <submittedName>
        <fullName evidence="1">Uncharacterized protein</fullName>
    </submittedName>
</protein>
<reference evidence="1 2" key="1">
    <citation type="submission" date="2020-09" db="EMBL/GenBank/DDBJ databases">
        <title>De no assembly of potato wild relative species, Solanum commersonii.</title>
        <authorList>
            <person name="Cho K."/>
        </authorList>
    </citation>
    <scope>NUCLEOTIDE SEQUENCE [LARGE SCALE GENOMIC DNA]</scope>
    <source>
        <strain evidence="1">LZ3.2</strain>
        <tissue evidence="1">Leaf</tissue>
    </source>
</reference>
<dbReference type="AlphaFoldDB" id="A0A9J5XNA1"/>
<dbReference type="Proteomes" id="UP000824120">
    <property type="component" value="Chromosome 8"/>
</dbReference>
<name>A0A9J5XNA1_SOLCO</name>
<accession>A0A9J5XNA1</accession>
<organism evidence="1 2">
    <name type="scientific">Solanum commersonii</name>
    <name type="common">Commerson's wild potato</name>
    <name type="synonym">Commerson's nightshade</name>
    <dbReference type="NCBI Taxonomy" id="4109"/>
    <lineage>
        <taxon>Eukaryota</taxon>
        <taxon>Viridiplantae</taxon>
        <taxon>Streptophyta</taxon>
        <taxon>Embryophyta</taxon>
        <taxon>Tracheophyta</taxon>
        <taxon>Spermatophyta</taxon>
        <taxon>Magnoliopsida</taxon>
        <taxon>eudicotyledons</taxon>
        <taxon>Gunneridae</taxon>
        <taxon>Pentapetalae</taxon>
        <taxon>asterids</taxon>
        <taxon>lamiids</taxon>
        <taxon>Solanales</taxon>
        <taxon>Solanaceae</taxon>
        <taxon>Solanoideae</taxon>
        <taxon>Solaneae</taxon>
        <taxon>Solanum</taxon>
    </lineage>
</organism>
<evidence type="ECO:0000313" key="1">
    <source>
        <dbReference type="EMBL" id="KAG5589306.1"/>
    </source>
</evidence>
<proteinExistence type="predicted"/>
<dbReference type="OrthoDB" id="1751583at2759"/>
<keyword evidence="2" id="KW-1185">Reference proteome</keyword>
<evidence type="ECO:0000313" key="2">
    <source>
        <dbReference type="Proteomes" id="UP000824120"/>
    </source>
</evidence>
<sequence length="127" mass="15050">MYAFPISEMNPCVYYLQLHLDGQQLVSFKSTDNIDKVINNPMIKNTIIFRMINFIHNVDTSQTKKCDWSSTKWPSSNQEGERYYLRSLLMNVRAPKSYQDLLTFNGEYCTTFRESERKEDCYFVTTI</sequence>
<comment type="caution">
    <text evidence="1">The sequence shown here is derived from an EMBL/GenBank/DDBJ whole genome shotgun (WGS) entry which is preliminary data.</text>
</comment>
<gene>
    <name evidence="1" type="ORF">H5410_039820</name>
</gene>